<proteinExistence type="predicted"/>
<sequence length="107" mass="12068">MYESSQKNHSSSSSKRQQKQQQLNGHTNGRIGSGRRVHVVDNNIYSQQHPSKMVVDHTCSSSPQQCDCCPYGYHIDLGFVKFAEDIAAGKEQIQAHFNSILTKNQNF</sequence>
<feature type="region of interest" description="Disordered" evidence="1">
    <location>
        <begin position="1"/>
        <end position="37"/>
    </location>
</feature>
<feature type="compositionally biased region" description="Low complexity" evidence="1">
    <location>
        <begin position="1"/>
        <end position="22"/>
    </location>
</feature>
<evidence type="ECO:0000256" key="1">
    <source>
        <dbReference type="SAM" id="MobiDB-lite"/>
    </source>
</evidence>
<dbReference type="InterPro" id="IPR021939">
    <property type="entry name" value="KN_motif"/>
</dbReference>
<evidence type="ECO:0000313" key="3">
    <source>
        <dbReference type="Proteomes" id="UP000580250"/>
    </source>
</evidence>
<accession>A0A6V7UF30</accession>
<evidence type="ECO:0000313" key="2">
    <source>
        <dbReference type="EMBL" id="CAD2156396.1"/>
    </source>
</evidence>
<reference evidence="2 3" key="1">
    <citation type="submission" date="2020-08" db="EMBL/GenBank/DDBJ databases">
        <authorList>
            <person name="Koutsovoulos G."/>
            <person name="Danchin GJ E."/>
        </authorList>
    </citation>
    <scope>NUCLEOTIDE SEQUENCE [LARGE SCALE GENOMIC DNA]</scope>
</reference>
<dbReference type="Proteomes" id="UP000580250">
    <property type="component" value="Unassembled WGS sequence"/>
</dbReference>
<organism evidence="2 3">
    <name type="scientific">Meloidogyne enterolobii</name>
    <name type="common">Root-knot nematode worm</name>
    <name type="synonym">Meloidogyne mayaguensis</name>
    <dbReference type="NCBI Taxonomy" id="390850"/>
    <lineage>
        <taxon>Eukaryota</taxon>
        <taxon>Metazoa</taxon>
        <taxon>Ecdysozoa</taxon>
        <taxon>Nematoda</taxon>
        <taxon>Chromadorea</taxon>
        <taxon>Rhabditida</taxon>
        <taxon>Tylenchina</taxon>
        <taxon>Tylenchomorpha</taxon>
        <taxon>Tylenchoidea</taxon>
        <taxon>Meloidogynidae</taxon>
        <taxon>Meloidogyninae</taxon>
        <taxon>Meloidogyne</taxon>
    </lineage>
</organism>
<dbReference type="AlphaFoldDB" id="A0A6V7UF30"/>
<dbReference type="EMBL" id="CAJEWN010000062">
    <property type="protein sequence ID" value="CAD2156396.1"/>
    <property type="molecule type" value="Genomic_DNA"/>
</dbReference>
<protein>
    <submittedName>
        <fullName evidence="2">Uncharacterized protein</fullName>
    </submittedName>
</protein>
<comment type="caution">
    <text evidence="2">The sequence shown here is derived from an EMBL/GenBank/DDBJ whole genome shotgun (WGS) entry which is preliminary data.</text>
</comment>
<dbReference type="Pfam" id="PF12075">
    <property type="entry name" value="KN_motif"/>
    <property type="match status" value="1"/>
</dbReference>
<name>A0A6V7UF30_MELEN</name>
<gene>
    <name evidence="2" type="ORF">MENT_LOCUS12217</name>
</gene>